<proteinExistence type="inferred from homology"/>
<evidence type="ECO:0000259" key="8">
    <source>
        <dbReference type="Pfam" id="PF04055"/>
    </source>
</evidence>
<evidence type="ECO:0000256" key="1">
    <source>
        <dbReference type="ARBA" id="ARBA00001966"/>
    </source>
</evidence>
<dbReference type="SUPFAM" id="SSF102114">
    <property type="entry name" value="Radical SAM enzymes"/>
    <property type="match status" value="1"/>
</dbReference>
<keyword evidence="10" id="KW-1185">Reference proteome</keyword>
<dbReference type="Pfam" id="PF04055">
    <property type="entry name" value="Radical_SAM"/>
    <property type="match status" value="1"/>
</dbReference>
<dbReference type="NCBIfam" id="NF038170">
    <property type="entry name" value="lachnocin_rSAM"/>
    <property type="match status" value="1"/>
</dbReference>
<dbReference type="PANTHER" id="PTHR43273:SF3">
    <property type="entry name" value="ANAEROBIC SULFATASE-MATURATING ENZYME HOMOLOG ASLB-RELATED"/>
    <property type="match status" value="1"/>
</dbReference>
<keyword evidence="2" id="KW-0004">4Fe-4S</keyword>
<evidence type="ECO:0000256" key="2">
    <source>
        <dbReference type="ARBA" id="ARBA00022485"/>
    </source>
</evidence>
<evidence type="ECO:0000256" key="7">
    <source>
        <dbReference type="ARBA" id="ARBA00023601"/>
    </source>
</evidence>
<dbReference type="SFLD" id="SFLDG01067">
    <property type="entry name" value="SPASM/twitch_domain_containing"/>
    <property type="match status" value="1"/>
</dbReference>
<evidence type="ECO:0000256" key="5">
    <source>
        <dbReference type="ARBA" id="ARBA00023004"/>
    </source>
</evidence>
<dbReference type="SFLD" id="SFLDG01384">
    <property type="entry name" value="thioether_bond_formation_requi"/>
    <property type="match status" value="1"/>
</dbReference>
<keyword evidence="5" id="KW-0408">Iron</keyword>
<comment type="similarity">
    <text evidence="7">Belongs to the radical SAM superfamily. Anaerobic sulfatase-maturating enzyme family.</text>
</comment>
<sequence>MYLSKIIKTNNNMYIYDALNNDFAKINSEEDILDDNKYADFLINNNFRDIKKPCEFDVKYPYSEDELNNMYNNKTKSMTLALTEQCNLRCKYCGYMPKYMDDNYKLKSMPKEVAFKAIDILMNNSHESDICHLGFYGGEPLLRLDLIKECIDYISNKYPFRKPFYNMVTNAVLLDDKVTDFIIENDIKVIISFDGPKKYQNKYRVDCNGNYSHEKVCQNIEAFYRKDPKFFRENVTYNVVTFNGASNDLFESIDNLWKSNVNMIDLVETDYFTNSRDESDKLVNKNEKIDARKYDFVYNNILKNMKKYYDLFSGPACSNCIFPGGFCIPGSRKNFVTTDGKIIVCEKVDEGQEIFEIGDVYNGIDINKIKRLIDQTLKSLEKCKDCWAAKYCKMCFKEILNINDEFCEKSKRDVEKELGYYLDNASNDRDFVNQVANISVI</sequence>
<dbReference type="PANTHER" id="PTHR43273">
    <property type="entry name" value="ANAEROBIC SULFATASE-MATURATING ENZYME HOMOLOG ASLB-RELATED"/>
    <property type="match status" value="1"/>
</dbReference>
<dbReference type="EMBL" id="JAHXPT010000017">
    <property type="protein sequence ID" value="MBW6411643.1"/>
    <property type="molecule type" value="Genomic_DNA"/>
</dbReference>
<keyword evidence="3" id="KW-0949">S-adenosyl-L-methionine</keyword>
<organism evidence="9 10">
    <name type="scientific">Clostridium weizhouense</name>
    <dbReference type="NCBI Taxonomy" id="2859781"/>
    <lineage>
        <taxon>Bacteria</taxon>
        <taxon>Bacillati</taxon>
        <taxon>Bacillota</taxon>
        <taxon>Clostridia</taxon>
        <taxon>Eubacteriales</taxon>
        <taxon>Clostridiaceae</taxon>
        <taxon>Clostridium</taxon>
    </lineage>
</organism>
<feature type="domain" description="Radical SAM core" evidence="8">
    <location>
        <begin position="82"/>
        <end position="251"/>
    </location>
</feature>
<keyword evidence="4" id="KW-0479">Metal-binding</keyword>
<reference evidence="9 10" key="1">
    <citation type="submission" date="2021-07" db="EMBL/GenBank/DDBJ databases">
        <title>Clostridium weizhouense sp. nov., an anaerobic bacterium isolated from activated sludge of Petroleum wastewater.</title>
        <authorList>
            <person name="Li Q."/>
        </authorList>
    </citation>
    <scope>NUCLEOTIDE SEQUENCE [LARGE SCALE GENOMIC DNA]</scope>
    <source>
        <strain evidence="9 10">YB-6</strain>
    </source>
</reference>
<dbReference type="Proteomes" id="UP001519921">
    <property type="component" value="Unassembled WGS sequence"/>
</dbReference>
<evidence type="ECO:0000313" key="9">
    <source>
        <dbReference type="EMBL" id="MBW6411643.1"/>
    </source>
</evidence>
<comment type="caution">
    <text evidence="9">The sequence shown here is derived from an EMBL/GenBank/DDBJ whole genome shotgun (WGS) entry which is preliminary data.</text>
</comment>
<accession>A0ABS7ATY6</accession>
<dbReference type="InterPro" id="IPR058240">
    <property type="entry name" value="rSAM_sf"/>
</dbReference>
<dbReference type="InterPro" id="IPR007197">
    <property type="entry name" value="rSAM"/>
</dbReference>
<evidence type="ECO:0000256" key="6">
    <source>
        <dbReference type="ARBA" id="ARBA00023014"/>
    </source>
</evidence>
<protein>
    <submittedName>
        <fullName evidence="9">Lachnocin radical SAM maturase</fullName>
    </submittedName>
</protein>
<dbReference type="InterPro" id="IPR000385">
    <property type="entry name" value="MoaA_NifB_PqqE_Fe-S-bd_CS"/>
</dbReference>
<evidence type="ECO:0000256" key="4">
    <source>
        <dbReference type="ARBA" id="ARBA00022723"/>
    </source>
</evidence>
<dbReference type="PROSITE" id="PS01305">
    <property type="entry name" value="MOAA_NIFB_PQQE"/>
    <property type="match status" value="1"/>
</dbReference>
<comment type="cofactor">
    <cofactor evidence="1">
        <name>[4Fe-4S] cluster</name>
        <dbReference type="ChEBI" id="CHEBI:49883"/>
    </cofactor>
</comment>
<keyword evidence="6" id="KW-0411">Iron-sulfur</keyword>
<dbReference type="CDD" id="cd01335">
    <property type="entry name" value="Radical_SAM"/>
    <property type="match status" value="1"/>
</dbReference>
<evidence type="ECO:0000256" key="3">
    <source>
        <dbReference type="ARBA" id="ARBA00022691"/>
    </source>
</evidence>
<name>A0ABS7ATY6_9CLOT</name>
<dbReference type="Gene3D" id="3.20.20.70">
    <property type="entry name" value="Aldolase class I"/>
    <property type="match status" value="1"/>
</dbReference>
<dbReference type="SFLD" id="SFLDS00029">
    <property type="entry name" value="Radical_SAM"/>
    <property type="match status" value="1"/>
</dbReference>
<dbReference type="RefSeq" id="WP_219781110.1">
    <property type="nucleotide sequence ID" value="NZ_JAHXPT010000017.1"/>
</dbReference>
<dbReference type="InterPro" id="IPR013785">
    <property type="entry name" value="Aldolase_TIM"/>
</dbReference>
<dbReference type="SFLD" id="SFLDG01386">
    <property type="entry name" value="main_SPASM_domain-containing"/>
    <property type="match status" value="1"/>
</dbReference>
<evidence type="ECO:0000313" key="10">
    <source>
        <dbReference type="Proteomes" id="UP001519921"/>
    </source>
</evidence>
<dbReference type="InterPro" id="IPR023867">
    <property type="entry name" value="Sulphatase_maturase_rSAM"/>
</dbReference>
<gene>
    <name evidence="9" type="ORF">KYD98_16300</name>
</gene>